<evidence type="ECO:0000313" key="1">
    <source>
        <dbReference type="EMBL" id="GBF08800.1"/>
    </source>
</evidence>
<organism evidence="1 2">
    <name type="scientific">Aeropyrum pernix</name>
    <dbReference type="NCBI Taxonomy" id="56636"/>
    <lineage>
        <taxon>Archaea</taxon>
        <taxon>Thermoproteota</taxon>
        <taxon>Thermoprotei</taxon>
        <taxon>Desulfurococcales</taxon>
        <taxon>Desulfurococcaceae</taxon>
        <taxon>Aeropyrum</taxon>
    </lineage>
</organism>
<dbReference type="Proteomes" id="UP000291213">
    <property type="component" value="Unassembled WGS sequence"/>
</dbReference>
<protein>
    <recommendedName>
        <fullName evidence="3">DUF72 domain-containing protein</fullName>
    </recommendedName>
</protein>
<dbReference type="InterPro" id="IPR002763">
    <property type="entry name" value="DUF72"/>
</dbReference>
<dbReference type="InterPro" id="IPR036520">
    <property type="entry name" value="UPF0759_sf"/>
</dbReference>
<gene>
    <name evidence="1" type="ORF">apy_05250</name>
</gene>
<evidence type="ECO:0008006" key="3">
    <source>
        <dbReference type="Google" id="ProtNLM"/>
    </source>
</evidence>
<sequence length="235" mass="27098">MHYRLLDAVEVQQTFYDPPPRSRLESWRSEAPEDFEFTVKAWMLVTHGYNPRLWRRLKRRVAGDRSAYGGFKPTRENLWAWSVTLEAAEALKARIIVVQTPASFEASIENSERIVEFFNKAERGGFIIAWEPRGAWWENPNLLAETARKAGLVIAGDVLRGRLPPDEQELLYARLHGLGGGEVNYKYKYTDDDLKRLATTVCGGLWSEAYVMFNNVYSFDDALRFKQVLIESCKQ</sequence>
<dbReference type="Gene3D" id="3.20.20.410">
    <property type="entry name" value="Protein of unknown function UPF0759"/>
    <property type="match status" value="1"/>
</dbReference>
<comment type="caution">
    <text evidence="1">The sequence shown here is derived from an EMBL/GenBank/DDBJ whole genome shotgun (WGS) entry which is preliminary data.</text>
</comment>
<dbReference type="PANTHER" id="PTHR30348">
    <property type="entry name" value="UNCHARACTERIZED PROTEIN YECE"/>
    <property type="match status" value="1"/>
</dbReference>
<reference evidence="1 2" key="1">
    <citation type="submission" date="2017-02" db="EMBL/GenBank/DDBJ databases">
        <title>isolation and characterization of a novel temperate virus Aeropyrum globular virus 1 infecting hyperthermophilic archaeon Aeropyrum.</title>
        <authorList>
            <person name="Yumiya M."/>
            <person name="Yoshida T."/>
            <person name="Sako Y."/>
        </authorList>
    </citation>
    <scope>NUCLEOTIDE SEQUENCE [LARGE SCALE GENOMIC DNA]</scope>
    <source>
        <strain evidence="1 2">YK1-12-2013</strain>
    </source>
</reference>
<accession>A0A401H8T0</accession>
<dbReference type="OrthoDB" id="35747at2157"/>
<name>A0A401H8T0_AERPX</name>
<dbReference type="SUPFAM" id="SSF117396">
    <property type="entry name" value="TM1631-like"/>
    <property type="match status" value="1"/>
</dbReference>
<dbReference type="EMBL" id="BDMD01000023">
    <property type="protein sequence ID" value="GBF08800.1"/>
    <property type="molecule type" value="Genomic_DNA"/>
</dbReference>
<evidence type="ECO:0000313" key="2">
    <source>
        <dbReference type="Proteomes" id="UP000291213"/>
    </source>
</evidence>
<dbReference type="PANTHER" id="PTHR30348:SF4">
    <property type="entry name" value="DUF72 DOMAIN-CONTAINING PROTEIN"/>
    <property type="match status" value="1"/>
</dbReference>
<dbReference type="Pfam" id="PF01904">
    <property type="entry name" value="DUF72"/>
    <property type="match status" value="1"/>
</dbReference>
<proteinExistence type="predicted"/>
<dbReference type="AlphaFoldDB" id="A0A401H8T0"/>